<dbReference type="GO" id="GO:0005886">
    <property type="term" value="C:plasma membrane"/>
    <property type="evidence" value="ECO:0007669"/>
    <property type="project" value="UniProtKB-SubCell"/>
</dbReference>
<evidence type="ECO:0000256" key="9">
    <source>
        <dbReference type="SAM" id="Phobius"/>
    </source>
</evidence>
<dbReference type="AlphaFoldDB" id="A0A6N4TK74"/>
<feature type="transmembrane region" description="Helical" evidence="9">
    <location>
        <begin position="398"/>
        <end position="418"/>
    </location>
</feature>
<feature type="transmembrane region" description="Helical" evidence="9">
    <location>
        <begin position="290"/>
        <end position="313"/>
    </location>
</feature>
<evidence type="ECO:0000256" key="7">
    <source>
        <dbReference type="ARBA" id="ARBA00023136"/>
    </source>
</evidence>
<reference evidence="12" key="1">
    <citation type="submission" date="2019-05" db="EMBL/GenBank/DDBJ databases">
        <title>Complete genome sequencing of Absiella argi strain JCM 30884.</title>
        <authorList>
            <person name="Sakamoto M."/>
            <person name="Murakami T."/>
            <person name="Mori H."/>
        </authorList>
    </citation>
    <scope>NUCLEOTIDE SEQUENCE [LARGE SCALE GENOMIC DNA]</scope>
    <source>
        <strain evidence="12">JCM 30884</strain>
    </source>
</reference>
<dbReference type="InterPro" id="IPR003352">
    <property type="entry name" value="PTS_EIIC"/>
</dbReference>
<sequence>MDNNKRKFVDKFTMFAAKLGNEIHLRSLRDAFATMMPLYILAGLAVLLNNTVFTWIFSGDTLANVQYWGTVIANGTLNVSGLLIAAMAGYYMAQNRDFKNPLSAALVSMATLVVMMPNTVNVQDVNGNLVDVAGVLPFANLGTGAMFAGIIIGLLSTEVFVKVSSIKKLQVNLGDNIPPAVGSSFNVLIPVIIVMSLFAIVSALLFNITGMNLINLITTFIQEPLRHISTGLWGCIILYSLGNMLWFFGIHQSVIYSSILEPLLIINITENIAAFNAGQEIPNIINVSQVATFGLIGGSGSTICLLIATFIIGRSLVTKNVAKLAIAPGIFNINEPVIFGYPIVYNISLIIPFVLVPAMGIFISYMATVTGFMDPCVVQIPWTTPPLLSAFLATAGDYRAVIVQAVIIILGILIYIPFVRINDKVLAKQAELENSKMQEE</sequence>
<dbReference type="KEGG" id="aarg:Aargi30884_17870"/>
<dbReference type="InterPro" id="IPR004501">
    <property type="entry name" value="PTS_EIIC_3"/>
</dbReference>
<dbReference type="InterPro" id="IPR004796">
    <property type="entry name" value="PTS_IIC_cello"/>
</dbReference>
<evidence type="ECO:0000259" key="10">
    <source>
        <dbReference type="PROSITE" id="PS51105"/>
    </source>
</evidence>
<evidence type="ECO:0000256" key="1">
    <source>
        <dbReference type="ARBA" id="ARBA00004651"/>
    </source>
</evidence>
<evidence type="ECO:0000256" key="8">
    <source>
        <dbReference type="PIRNR" id="PIRNR006351"/>
    </source>
</evidence>
<dbReference type="PANTHER" id="PTHR33989:SF10">
    <property type="entry name" value="PERMEASE IIC COMPONENT"/>
    <property type="match status" value="1"/>
</dbReference>
<keyword evidence="5 9" id="KW-0812">Transmembrane</keyword>
<comment type="function">
    <text evidence="8">The phosphoenolpyruvate-dependent sugar phosphotransferase system (PTS), a major carbohydrate active -transport system, catalyzes the phosphorylation of incoming sugar substrates concomitant with their translocation across the cell membrane.</text>
</comment>
<dbReference type="Proteomes" id="UP000464754">
    <property type="component" value="Chromosome"/>
</dbReference>
<accession>A0A6N4TK74</accession>
<dbReference type="PROSITE" id="PS51105">
    <property type="entry name" value="PTS_EIIC_TYPE_3"/>
    <property type="match status" value="1"/>
</dbReference>
<protein>
    <recommendedName>
        <fullName evidence="8">Permease IIC component</fullName>
    </recommendedName>
</protein>
<keyword evidence="4 8" id="KW-0762">Sugar transport</keyword>
<keyword evidence="7 8" id="KW-0472">Membrane</keyword>
<proteinExistence type="predicted"/>
<feature type="transmembrane region" description="Helical" evidence="9">
    <location>
        <begin position="343"/>
        <end position="365"/>
    </location>
</feature>
<keyword evidence="6 9" id="KW-1133">Transmembrane helix</keyword>
<feature type="transmembrane region" description="Helical" evidence="9">
    <location>
        <begin position="36"/>
        <end position="56"/>
    </location>
</feature>
<gene>
    <name evidence="11" type="primary">ptcC</name>
    <name evidence="11" type="ORF">Aargi30884_17870</name>
</gene>
<evidence type="ECO:0000256" key="2">
    <source>
        <dbReference type="ARBA" id="ARBA00022448"/>
    </source>
</evidence>
<organism evidence="11 12">
    <name type="scientific">Amedibacterium intestinale</name>
    <dbReference type="NCBI Taxonomy" id="2583452"/>
    <lineage>
        <taxon>Bacteria</taxon>
        <taxon>Bacillati</taxon>
        <taxon>Bacillota</taxon>
        <taxon>Erysipelotrichia</taxon>
        <taxon>Erysipelotrichales</taxon>
        <taxon>Erysipelotrichaceae</taxon>
        <taxon>Amedibacterium</taxon>
    </lineage>
</organism>
<feature type="transmembrane region" description="Helical" evidence="9">
    <location>
        <begin position="68"/>
        <end position="90"/>
    </location>
</feature>
<feature type="transmembrane region" description="Helical" evidence="9">
    <location>
        <begin position="140"/>
        <end position="161"/>
    </location>
</feature>
<comment type="subcellular location">
    <subcellularLocation>
        <location evidence="1">Cell membrane</location>
        <topology evidence="1">Multi-pass membrane protein</topology>
    </subcellularLocation>
</comment>
<dbReference type="GO" id="GO:0008982">
    <property type="term" value="F:protein-N(PI)-phosphohistidine-sugar phosphotransferase activity"/>
    <property type="evidence" value="ECO:0007669"/>
    <property type="project" value="UniProtKB-UniRule"/>
</dbReference>
<dbReference type="InterPro" id="IPR051088">
    <property type="entry name" value="PTS_Sugar-EIIC/EIIB"/>
</dbReference>
<feature type="transmembrane region" description="Helical" evidence="9">
    <location>
        <begin position="187"/>
        <end position="208"/>
    </location>
</feature>
<evidence type="ECO:0000256" key="5">
    <source>
        <dbReference type="ARBA" id="ARBA00022692"/>
    </source>
</evidence>
<evidence type="ECO:0000256" key="6">
    <source>
        <dbReference type="ARBA" id="ARBA00022989"/>
    </source>
</evidence>
<dbReference type="PIRSF" id="PIRSF006351">
    <property type="entry name" value="PTS_EIIC-Cellobiose"/>
    <property type="match status" value="1"/>
</dbReference>
<dbReference type="Pfam" id="PF02378">
    <property type="entry name" value="PTS_EIIC"/>
    <property type="match status" value="1"/>
</dbReference>
<feature type="transmembrane region" description="Helical" evidence="9">
    <location>
        <begin position="228"/>
        <end position="248"/>
    </location>
</feature>
<dbReference type="PANTHER" id="PTHR33989">
    <property type="match status" value="1"/>
</dbReference>
<evidence type="ECO:0000313" key="11">
    <source>
        <dbReference type="EMBL" id="BBK22884.1"/>
    </source>
</evidence>
<evidence type="ECO:0000256" key="4">
    <source>
        <dbReference type="ARBA" id="ARBA00022597"/>
    </source>
</evidence>
<keyword evidence="3 8" id="KW-1003">Cell membrane</keyword>
<evidence type="ECO:0000313" key="12">
    <source>
        <dbReference type="Proteomes" id="UP000464754"/>
    </source>
</evidence>
<keyword evidence="12" id="KW-1185">Reference proteome</keyword>
<dbReference type="NCBIfam" id="TIGR00410">
    <property type="entry name" value="lacE"/>
    <property type="match status" value="1"/>
</dbReference>
<dbReference type="GO" id="GO:1901264">
    <property type="term" value="P:carbohydrate derivative transport"/>
    <property type="evidence" value="ECO:0007669"/>
    <property type="project" value="TreeGrafter"/>
</dbReference>
<dbReference type="GO" id="GO:0009401">
    <property type="term" value="P:phosphoenolpyruvate-dependent sugar phosphotransferase system"/>
    <property type="evidence" value="ECO:0007669"/>
    <property type="project" value="InterPro"/>
</dbReference>
<keyword evidence="2 8" id="KW-0813">Transport</keyword>
<name>A0A6N4TK74_9FIRM</name>
<evidence type="ECO:0000256" key="3">
    <source>
        <dbReference type="ARBA" id="ARBA00022475"/>
    </source>
</evidence>
<dbReference type="RefSeq" id="WP_115716615.1">
    <property type="nucleotide sequence ID" value="NZ_AP019695.1"/>
</dbReference>
<feature type="domain" description="PTS EIIC type-3" evidence="10">
    <location>
        <begin position="8"/>
        <end position="418"/>
    </location>
</feature>
<dbReference type="EMBL" id="AP019695">
    <property type="protein sequence ID" value="BBK22884.1"/>
    <property type="molecule type" value="Genomic_DNA"/>
</dbReference>